<comment type="caution">
    <text evidence="1">The sequence shown here is derived from an EMBL/GenBank/DDBJ whole genome shotgun (WGS) entry which is preliminary data.</text>
</comment>
<sequence>MSDWLADLNFTVEFPEIEDIGTQNDEIYMESYLLEVEMKFKSAIEDIIQNELKSSRVEYCKFTLVNFICISKFNLLEFWISLKNKNEISGREIRTSSSHNIILSLRYQTFNCSLDTVDVSTGMKISKSIKKLLLNRTFTPNHHFLNLQITFILK</sequence>
<proteinExistence type="predicted"/>
<reference evidence="1 2" key="1">
    <citation type="journal article" date="2014" name="Genome Biol. Evol.">
        <title>The genome of the myxosporean Thelohanellus kitauei shows adaptations to nutrient acquisition within its fish host.</title>
        <authorList>
            <person name="Yang Y."/>
            <person name="Xiong J."/>
            <person name="Zhou Z."/>
            <person name="Huo F."/>
            <person name="Miao W."/>
            <person name="Ran C."/>
            <person name="Liu Y."/>
            <person name="Zhang J."/>
            <person name="Feng J."/>
            <person name="Wang M."/>
            <person name="Wang M."/>
            <person name="Wang L."/>
            <person name="Yao B."/>
        </authorList>
    </citation>
    <scope>NUCLEOTIDE SEQUENCE [LARGE SCALE GENOMIC DNA]</scope>
    <source>
        <strain evidence="1">Wuqing</strain>
    </source>
</reference>
<dbReference type="AlphaFoldDB" id="A0A0C2MJI2"/>
<evidence type="ECO:0000313" key="2">
    <source>
        <dbReference type="Proteomes" id="UP000031668"/>
    </source>
</evidence>
<accession>A0A0C2MJI2</accession>
<protein>
    <submittedName>
        <fullName evidence="1">Uncharacterized protein</fullName>
    </submittedName>
</protein>
<name>A0A0C2MJI2_THEKT</name>
<dbReference type="EMBL" id="JWZT01005261">
    <property type="protein sequence ID" value="KII61781.1"/>
    <property type="molecule type" value="Genomic_DNA"/>
</dbReference>
<evidence type="ECO:0000313" key="1">
    <source>
        <dbReference type="EMBL" id="KII61781.1"/>
    </source>
</evidence>
<gene>
    <name evidence="1" type="ORF">RF11_15851</name>
</gene>
<dbReference type="Proteomes" id="UP000031668">
    <property type="component" value="Unassembled WGS sequence"/>
</dbReference>
<keyword evidence="2" id="KW-1185">Reference proteome</keyword>
<organism evidence="1 2">
    <name type="scientific">Thelohanellus kitauei</name>
    <name type="common">Myxosporean</name>
    <dbReference type="NCBI Taxonomy" id="669202"/>
    <lineage>
        <taxon>Eukaryota</taxon>
        <taxon>Metazoa</taxon>
        <taxon>Cnidaria</taxon>
        <taxon>Myxozoa</taxon>
        <taxon>Myxosporea</taxon>
        <taxon>Bivalvulida</taxon>
        <taxon>Platysporina</taxon>
        <taxon>Myxobolidae</taxon>
        <taxon>Thelohanellus</taxon>
    </lineage>
</organism>